<protein>
    <recommendedName>
        <fullName evidence="3">D-proline reductase</fullName>
    </recommendedName>
</protein>
<dbReference type="EMBL" id="JAHOPB010000002">
    <property type="protein sequence ID" value="MBU8876535.1"/>
    <property type="molecule type" value="Genomic_DNA"/>
</dbReference>
<proteinExistence type="predicted"/>
<accession>A0ABS6IQA0</accession>
<dbReference type="Proteomes" id="UP000727907">
    <property type="component" value="Unassembled WGS sequence"/>
</dbReference>
<comment type="caution">
    <text evidence="1">The sequence shown here is derived from an EMBL/GenBank/DDBJ whole genome shotgun (WGS) entry which is preliminary data.</text>
</comment>
<evidence type="ECO:0008006" key="3">
    <source>
        <dbReference type="Google" id="ProtNLM"/>
    </source>
</evidence>
<reference evidence="1 2" key="1">
    <citation type="submission" date="2021-06" db="EMBL/GenBank/DDBJ databases">
        <authorList>
            <person name="Lee D.H."/>
        </authorList>
    </citation>
    <scope>NUCLEOTIDE SEQUENCE [LARGE SCALE GENOMIC DNA]</scope>
    <source>
        <strain evidence="1 2">MMS21-HV4-11</strain>
    </source>
</reference>
<organism evidence="1 2">
    <name type="scientific">Reyranella humidisoli</name>
    <dbReference type="NCBI Taxonomy" id="2849149"/>
    <lineage>
        <taxon>Bacteria</taxon>
        <taxon>Pseudomonadati</taxon>
        <taxon>Pseudomonadota</taxon>
        <taxon>Alphaproteobacteria</taxon>
        <taxon>Hyphomicrobiales</taxon>
        <taxon>Reyranellaceae</taxon>
        <taxon>Reyranella</taxon>
    </lineage>
</organism>
<dbReference type="RefSeq" id="WP_216965395.1">
    <property type="nucleotide sequence ID" value="NZ_JAHOPB010000002.1"/>
</dbReference>
<keyword evidence="2" id="KW-1185">Reference proteome</keyword>
<name>A0ABS6IQA0_9HYPH</name>
<evidence type="ECO:0000313" key="1">
    <source>
        <dbReference type="EMBL" id="MBU8876535.1"/>
    </source>
</evidence>
<gene>
    <name evidence="1" type="ORF">KQ910_22370</name>
</gene>
<sequence length="159" mass="17561">MTDTVRYMDRTRAYYRALGYPSDYVWARFDDVPFARLFKPLSQARIGLVTTASPPDLGNRDVSGKRQVWSGAVSPAPATLFTGNLAWDKESTHTDDRASFLPIEALQERVAEGTAGGLAARFHGVPTEYSQRKTMEIDAPEVLERLRADGADVALLSPL</sequence>
<evidence type="ECO:0000313" key="2">
    <source>
        <dbReference type="Proteomes" id="UP000727907"/>
    </source>
</evidence>